<organism evidence="3 4">
    <name type="scientific">Neolewinella marina</name>
    <dbReference type="NCBI Taxonomy" id="438751"/>
    <lineage>
        <taxon>Bacteria</taxon>
        <taxon>Pseudomonadati</taxon>
        <taxon>Bacteroidota</taxon>
        <taxon>Saprospiria</taxon>
        <taxon>Saprospirales</taxon>
        <taxon>Lewinellaceae</taxon>
        <taxon>Neolewinella</taxon>
    </lineage>
</organism>
<feature type="signal peptide" evidence="2">
    <location>
        <begin position="1"/>
        <end position="28"/>
    </location>
</feature>
<name>A0A2G0CFU1_9BACT</name>
<feature type="chain" id="PRO_5013692774" description="Lipoprotein" evidence="2">
    <location>
        <begin position="29"/>
        <end position="210"/>
    </location>
</feature>
<dbReference type="OrthoDB" id="1493403at2"/>
<evidence type="ECO:0000256" key="2">
    <source>
        <dbReference type="SAM" id="SignalP"/>
    </source>
</evidence>
<comment type="caution">
    <text evidence="3">The sequence shown here is derived from an EMBL/GenBank/DDBJ whole genome shotgun (WGS) entry which is preliminary data.</text>
</comment>
<dbReference type="Proteomes" id="UP000226437">
    <property type="component" value="Unassembled WGS sequence"/>
</dbReference>
<proteinExistence type="predicted"/>
<dbReference type="AlphaFoldDB" id="A0A2G0CFU1"/>
<feature type="region of interest" description="Disordered" evidence="1">
    <location>
        <begin position="23"/>
        <end position="45"/>
    </location>
</feature>
<gene>
    <name evidence="3" type="ORF">CGL56_10235</name>
</gene>
<dbReference type="PROSITE" id="PS51257">
    <property type="entry name" value="PROKAR_LIPOPROTEIN"/>
    <property type="match status" value="1"/>
</dbReference>
<dbReference type="EMBL" id="PDLO01000003">
    <property type="protein sequence ID" value="PHK98831.1"/>
    <property type="molecule type" value="Genomic_DNA"/>
</dbReference>
<keyword evidence="4" id="KW-1185">Reference proteome</keyword>
<dbReference type="RefSeq" id="WP_099106441.1">
    <property type="nucleotide sequence ID" value="NZ_JAATJF010000001.1"/>
</dbReference>
<evidence type="ECO:0008006" key="5">
    <source>
        <dbReference type="Google" id="ProtNLM"/>
    </source>
</evidence>
<sequence>MTFSPTRLLPYIALMLLAACSDSPEEPAAPPAPTPQTGYTTNSAAGLEWSQKRYDRTREMERNGQLRCDTVGYTCPDDPVSGQFIFCYAGDELVRTAHEFTQGDHASLSESYYYDGEDMYFAHLTAGEWRFGGPGNETEPTTIDEIREEMRFYGNGDLLDRRFRTYTVNSWETSPDPGQLPTEATGEEITGGLGADAVRRVVDTRQYTCP</sequence>
<evidence type="ECO:0000256" key="1">
    <source>
        <dbReference type="SAM" id="MobiDB-lite"/>
    </source>
</evidence>
<reference evidence="3 4" key="1">
    <citation type="submission" date="2017-10" db="EMBL/GenBank/DDBJ databases">
        <title>The draft genome sequence of Lewinella marina KCTC 32374.</title>
        <authorList>
            <person name="Wang K."/>
        </authorList>
    </citation>
    <scope>NUCLEOTIDE SEQUENCE [LARGE SCALE GENOMIC DNA]</scope>
    <source>
        <strain evidence="3 4">MKG-38</strain>
    </source>
</reference>
<protein>
    <recommendedName>
        <fullName evidence="5">Lipoprotein</fullName>
    </recommendedName>
</protein>
<evidence type="ECO:0000313" key="3">
    <source>
        <dbReference type="EMBL" id="PHK98831.1"/>
    </source>
</evidence>
<accession>A0A2G0CFU1</accession>
<keyword evidence="2" id="KW-0732">Signal</keyword>
<evidence type="ECO:0000313" key="4">
    <source>
        <dbReference type="Proteomes" id="UP000226437"/>
    </source>
</evidence>